<dbReference type="InterPro" id="IPR024445">
    <property type="entry name" value="Tnp_ISXO2-like"/>
</dbReference>
<protein>
    <submittedName>
        <fullName evidence="2">IS1595 family transposase</fullName>
    </submittedName>
</protein>
<gene>
    <name evidence="2" type="ORF">U1T56_23950</name>
</gene>
<accession>A0ABU8XYD1</accession>
<name>A0ABU8XYD1_9PROT</name>
<sequence>MAGKLAARVKGLSEAAFREAFGTEAQCRAALERLRWPKGFVCPACGHGGRAWLAERKLFQCNRCKHQVPLTAGTIFHATKLPLTTWFLAIHLIVTAKNGISSVELGRRLGVKQTTAWSMKHKIMQVMLEREAKKPLQGRVEIDDAYLGGARSGDKRGRGAAGKTPIVAAVETTAERWPRKLKLLPVKGFRKKEVEKLAREHLAPGSTVVSDGLSCWAAVEGAGCDHFPMVTGSGRQAARWAPFKWVNTTLGNIKAAITGTYRQLGPAHAARYLASFAWRFNRRFQLDSMLVRFVHSAARTKPMPYRVLVAG</sequence>
<reference evidence="2 3" key="1">
    <citation type="submission" date="2024-01" db="EMBL/GenBank/DDBJ databases">
        <title>Multi-omics insights into the function and evolution of sodium benzoate biodegradation pathways in Benzoatithermus flavus gen. nov., sp. nov. from hot spring.</title>
        <authorList>
            <person name="Hu C.-J."/>
            <person name="Li W.-J."/>
        </authorList>
    </citation>
    <scope>NUCLEOTIDE SEQUENCE [LARGE SCALE GENOMIC DNA]</scope>
    <source>
        <strain evidence="2 3">SYSU G07066</strain>
    </source>
</reference>
<comment type="caution">
    <text evidence="2">The sequence shown here is derived from an EMBL/GenBank/DDBJ whole genome shotgun (WGS) entry which is preliminary data.</text>
</comment>
<feature type="domain" description="ISXO2-like transposase" evidence="1">
    <location>
        <begin position="135"/>
        <end position="281"/>
    </location>
</feature>
<dbReference type="EMBL" id="JBBLZC010000073">
    <property type="protein sequence ID" value="MEK0086202.1"/>
    <property type="molecule type" value="Genomic_DNA"/>
</dbReference>
<dbReference type="InterPro" id="IPR024442">
    <property type="entry name" value="Transposase_Zn_ribbon"/>
</dbReference>
<dbReference type="RefSeq" id="WP_418162032.1">
    <property type="nucleotide sequence ID" value="NZ_JBBLZC010000073.1"/>
</dbReference>
<proteinExistence type="predicted"/>
<evidence type="ECO:0000313" key="2">
    <source>
        <dbReference type="EMBL" id="MEK0086202.1"/>
    </source>
</evidence>
<evidence type="ECO:0000259" key="1">
    <source>
        <dbReference type="SMART" id="SM01126"/>
    </source>
</evidence>
<dbReference type="SMART" id="SM01126">
    <property type="entry name" value="DDE_Tnp_IS1595"/>
    <property type="match status" value="1"/>
</dbReference>
<dbReference type="Proteomes" id="UP001375743">
    <property type="component" value="Unassembled WGS sequence"/>
</dbReference>
<keyword evidence="3" id="KW-1185">Reference proteome</keyword>
<dbReference type="NCBIfam" id="NF033547">
    <property type="entry name" value="transpos_IS1595"/>
    <property type="match status" value="1"/>
</dbReference>
<dbReference type="Pfam" id="PF12762">
    <property type="entry name" value="DDE_Tnp_IS1595"/>
    <property type="match status" value="1"/>
</dbReference>
<evidence type="ECO:0000313" key="3">
    <source>
        <dbReference type="Proteomes" id="UP001375743"/>
    </source>
</evidence>
<dbReference type="Pfam" id="PF12760">
    <property type="entry name" value="Zn_ribbon_IS1595"/>
    <property type="match status" value="1"/>
</dbReference>
<organism evidence="2 3">
    <name type="scientific">Benzoatithermus flavus</name>
    <dbReference type="NCBI Taxonomy" id="3108223"/>
    <lineage>
        <taxon>Bacteria</taxon>
        <taxon>Pseudomonadati</taxon>
        <taxon>Pseudomonadota</taxon>
        <taxon>Alphaproteobacteria</taxon>
        <taxon>Geminicoccales</taxon>
        <taxon>Geminicoccaceae</taxon>
        <taxon>Benzoatithermus</taxon>
    </lineage>
</organism>